<dbReference type="AlphaFoldDB" id="A0A448YG61"/>
<dbReference type="Proteomes" id="UP000290900">
    <property type="component" value="Unassembled WGS sequence"/>
</dbReference>
<dbReference type="InterPro" id="IPR001394">
    <property type="entry name" value="Peptidase_C19_UCH"/>
</dbReference>
<feature type="compositionally biased region" description="Basic residues" evidence="8">
    <location>
        <begin position="838"/>
        <end position="856"/>
    </location>
</feature>
<keyword evidence="7" id="KW-0788">Thiol protease</keyword>
<feature type="compositionally biased region" description="Basic residues" evidence="8">
    <location>
        <begin position="1046"/>
        <end position="1056"/>
    </location>
</feature>
<dbReference type="Gene3D" id="3.90.70.10">
    <property type="entry name" value="Cysteine proteinases"/>
    <property type="match status" value="2"/>
</dbReference>
<dbReference type="GO" id="GO:0005634">
    <property type="term" value="C:nucleus"/>
    <property type="evidence" value="ECO:0007669"/>
    <property type="project" value="UniProtKB-SubCell"/>
</dbReference>
<sequence>MNSAVIPLVGMDNWKKVMCYMDSLLVAMFYSSSSFDFLLDSTVDDKLSPGLQQQVEELKIMLRFIVNLLRTGEFIPSGVIQQLCLVLNSLGCDLTLSGSQQDALQLYEFLAESLSLPLLTMKLDIIHSGKLNMNDDLRLIQERTVLISVPIAQKDPKNAGVDMYLATEPQVTLEECLNNYFNNSVTVRRHLDRKRIHRASKDTTAIDADEITQYEKLGIVQPSEVCPLEPGETAATSDDRQYSLTKMVTPSSPSTSSALKLPPGSPGRMDANSASTDLSSALSALSASSTSASENQFGSITTVSERIEASRTRSSTIVSVLNNVSIADPSRLTRRASSISNAEVTLPAWMFLQLLPYYTDPSMDLTFENHEELYRSRSARSRTIDSTDPRAPSKAVQQLQQPQASDFERRFGDMRPIVPICLKRYVWDSHGRSHKIRRKVQVPEIMRFPYFIAEERTKPGFVDFRRNFENKAPYGAFMLVLESCVCHRGASVDSGHYVSLTRKRPYDPTERIDQDSKDWFLFNDLLSKDQKASEISFNEAMETEDPYILFYRIFEIGQEGSISGDEVLTIPTDRGYREKYWSTLTALSKTTTDTYSTDATLSSRKQSAVSIQVSAEQFRAAVPQSKRNDRTFTEQPTTAGTVEIVDDNRQGDSLDTQQIQVSKDRQDRPVGQIEENQHVEQIDQSVDGKSLSETPASVASAAVTVPAVSMAAEAEESTASLINRRFGRLGLGKTRSRSTSRDPVVFSALEDIPPTEAFYLDISAMYYWYREGPYGGFEEPEDFFDLPRVEPVSKEEIASVIANEEAADAGFIDRLNTTFQSFKLGSITTSSSLTSSKVPKHQHHHHHHHHYGRGHRHGDSNEASTERKDFSGPLKKPIATEEDEGDEGDDEKNESNEEADSQDNSAQLQVPSQSQGDMHSSKVNSYSSSSHSSSVKDSVSISDSVDFSGSVDPLGIVEGDDADPFAQQISTPSMSASSMSGDDANYLSSGTGTKRVCGGIDEELSPTSTTTQHALTSPVTSNGLPYTSQVESITADEKDEDELNAKGKKKEKKRKGKLRSIFKKILP</sequence>
<dbReference type="EC" id="3.4.19.12" evidence="3"/>
<proteinExistence type="inferred from homology"/>
<keyword evidence="11" id="KW-1185">Reference proteome</keyword>
<accession>A0A448YG61</accession>
<comment type="catalytic activity">
    <reaction evidence="1">
        <text>Thiol-dependent hydrolysis of ester, thioester, amide, peptide and isopeptide bonds formed by the C-terminal Gly of ubiquitin (a 76-residue protein attached to proteins as an intracellular targeting signal).</text>
        <dbReference type="EC" id="3.4.19.12"/>
    </reaction>
</comment>
<dbReference type="InterPro" id="IPR050164">
    <property type="entry name" value="Peptidase_C19"/>
</dbReference>
<evidence type="ECO:0000313" key="11">
    <source>
        <dbReference type="Proteomes" id="UP000290900"/>
    </source>
</evidence>
<evidence type="ECO:0000313" key="10">
    <source>
        <dbReference type="EMBL" id="VEU19867.1"/>
    </source>
</evidence>
<evidence type="ECO:0000256" key="2">
    <source>
        <dbReference type="ARBA" id="ARBA00009085"/>
    </source>
</evidence>
<name>A0A448YG61_BRENA</name>
<feature type="compositionally biased region" description="Low complexity" evidence="8">
    <location>
        <begin position="973"/>
        <end position="984"/>
    </location>
</feature>
<evidence type="ECO:0000256" key="1">
    <source>
        <dbReference type="ARBA" id="ARBA00000707"/>
    </source>
</evidence>
<evidence type="ECO:0000256" key="6">
    <source>
        <dbReference type="ARBA" id="ARBA00022801"/>
    </source>
</evidence>
<feature type="region of interest" description="Disordered" evidence="8">
    <location>
        <begin position="246"/>
        <end position="276"/>
    </location>
</feature>
<dbReference type="GO" id="GO:0016579">
    <property type="term" value="P:protein deubiquitination"/>
    <property type="evidence" value="ECO:0007669"/>
    <property type="project" value="InterPro"/>
</dbReference>
<dbReference type="PANTHER" id="PTHR24006:SF722">
    <property type="entry name" value="UBIQUITIN CARBOXYL-TERMINAL HYDROLASE 48"/>
    <property type="match status" value="1"/>
</dbReference>
<feature type="compositionally biased region" description="Basic and acidic residues" evidence="8">
    <location>
        <begin position="857"/>
        <end position="870"/>
    </location>
</feature>
<dbReference type="OrthoDB" id="6287070at2759"/>
<feature type="region of interest" description="Disordered" evidence="8">
    <location>
        <begin position="622"/>
        <end position="671"/>
    </location>
</feature>
<dbReference type="GO" id="GO:0006508">
    <property type="term" value="P:proteolysis"/>
    <property type="evidence" value="ECO:0007669"/>
    <property type="project" value="UniProtKB-KW"/>
</dbReference>
<gene>
    <name evidence="10" type="ORF">BRENAR_LOCUS603</name>
</gene>
<evidence type="ECO:0000256" key="4">
    <source>
        <dbReference type="ARBA" id="ARBA00022670"/>
    </source>
</evidence>
<evidence type="ECO:0000259" key="9">
    <source>
        <dbReference type="PROSITE" id="PS50235"/>
    </source>
</evidence>
<feature type="compositionally biased region" description="Polar residues" evidence="8">
    <location>
        <begin position="902"/>
        <end position="918"/>
    </location>
</feature>
<protein>
    <recommendedName>
        <fullName evidence="3">ubiquitinyl hydrolase 1</fullName>
        <ecNumber evidence="3">3.4.19.12</ecNumber>
    </recommendedName>
</protein>
<dbReference type="Pfam" id="PF00443">
    <property type="entry name" value="UCH"/>
    <property type="match status" value="1"/>
</dbReference>
<keyword evidence="6" id="KW-0378">Hydrolase</keyword>
<feature type="compositionally biased region" description="Polar residues" evidence="8">
    <location>
        <begin position="246"/>
        <end position="258"/>
    </location>
</feature>
<feature type="compositionally biased region" description="Low complexity" evidence="8">
    <location>
        <begin position="921"/>
        <end position="952"/>
    </location>
</feature>
<evidence type="ECO:0000256" key="7">
    <source>
        <dbReference type="ARBA" id="ARBA00022807"/>
    </source>
</evidence>
<dbReference type="InterPro" id="IPR028889">
    <property type="entry name" value="USP"/>
</dbReference>
<evidence type="ECO:0000256" key="3">
    <source>
        <dbReference type="ARBA" id="ARBA00012759"/>
    </source>
</evidence>
<keyword evidence="4" id="KW-0645">Protease</keyword>
<dbReference type="PROSITE" id="PS50235">
    <property type="entry name" value="USP_3"/>
    <property type="match status" value="1"/>
</dbReference>
<feature type="region of interest" description="Disordered" evidence="8">
    <location>
        <begin position="830"/>
        <end position="1056"/>
    </location>
</feature>
<feature type="domain" description="USP" evidence="9">
    <location>
        <begin position="9"/>
        <end position="554"/>
    </location>
</feature>
<dbReference type="PANTHER" id="PTHR24006">
    <property type="entry name" value="UBIQUITIN CARBOXYL-TERMINAL HYDROLASE"/>
    <property type="match status" value="1"/>
</dbReference>
<organism evidence="10 11">
    <name type="scientific">Brettanomyces naardenensis</name>
    <name type="common">Yeast</name>
    <dbReference type="NCBI Taxonomy" id="13370"/>
    <lineage>
        <taxon>Eukaryota</taxon>
        <taxon>Fungi</taxon>
        <taxon>Dikarya</taxon>
        <taxon>Ascomycota</taxon>
        <taxon>Saccharomycotina</taxon>
        <taxon>Pichiomycetes</taxon>
        <taxon>Pichiales</taxon>
        <taxon>Pichiaceae</taxon>
        <taxon>Brettanomyces</taxon>
    </lineage>
</organism>
<dbReference type="InParanoid" id="A0A448YG61"/>
<comment type="similarity">
    <text evidence="2">Belongs to the peptidase C19 family.</text>
</comment>
<keyword evidence="5" id="KW-0833">Ubl conjugation pathway</keyword>
<feature type="compositionally biased region" description="Acidic residues" evidence="8">
    <location>
        <begin position="880"/>
        <end position="901"/>
    </location>
</feature>
<dbReference type="EMBL" id="CAACVR010000001">
    <property type="protein sequence ID" value="VEU19867.1"/>
    <property type="molecule type" value="Genomic_DNA"/>
</dbReference>
<reference evidence="10 11" key="1">
    <citation type="submission" date="2018-12" db="EMBL/GenBank/DDBJ databases">
        <authorList>
            <person name="Tiukova I."/>
            <person name="Dainat J."/>
        </authorList>
    </citation>
    <scope>NUCLEOTIDE SEQUENCE [LARGE SCALE GENOMIC DNA]</scope>
</reference>
<dbReference type="STRING" id="13370.A0A448YG61"/>
<dbReference type="GO" id="GO:0005829">
    <property type="term" value="C:cytosol"/>
    <property type="evidence" value="ECO:0007669"/>
    <property type="project" value="TreeGrafter"/>
</dbReference>
<dbReference type="InterPro" id="IPR038765">
    <property type="entry name" value="Papain-like_cys_pep_sf"/>
</dbReference>
<dbReference type="SUPFAM" id="SSF54001">
    <property type="entry name" value="Cysteine proteinases"/>
    <property type="match status" value="1"/>
</dbReference>
<evidence type="ECO:0000256" key="5">
    <source>
        <dbReference type="ARBA" id="ARBA00022786"/>
    </source>
</evidence>
<feature type="compositionally biased region" description="Polar residues" evidence="8">
    <location>
        <begin position="1005"/>
        <end position="1032"/>
    </location>
</feature>
<dbReference type="GO" id="GO:0004843">
    <property type="term" value="F:cysteine-type deubiquitinase activity"/>
    <property type="evidence" value="ECO:0007669"/>
    <property type="project" value="UniProtKB-EC"/>
</dbReference>
<evidence type="ECO:0000256" key="8">
    <source>
        <dbReference type="SAM" id="MobiDB-lite"/>
    </source>
</evidence>